<dbReference type="PANTHER" id="PTHR43334:SF2">
    <property type="entry name" value="ACETATE--COA LIGASE [ADP-FORMING]"/>
    <property type="match status" value="1"/>
</dbReference>
<dbReference type="GO" id="GO:0005524">
    <property type="term" value="F:ATP binding"/>
    <property type="evidence" value="ECO:0007669"/>
    <property type="project" value="UniProtKB-KW"/>
</dbReference>
<protein>
    <recommendedName>
        <fullName evidence="4">Succinyl-CoA synthetase-like flavodoxin domain-containing protein</fullName>
    </recommendedName>
</protein>
<dbReference type="PANTHER" id="PTHR43334">
    <property type="entry name" value="ACETATE--COA LIGASE [ADP-FORMING]"/>
    <property type="match status" value="1"/>
</dbReference>
<dbReference type="AlphaFoldDB" id="A0A0F9SVP7"/>
<evidence type="ECO:0000256" key="3">
    <source>
        <dbReference type="ARBA" id="ARBA00022840"/>
    </source>
</evidence>
<dbReference type="SUPFAM" id="SSF52210">
    <property type="entry name" value="Succinyl-CoA synthetase domains"/>
    <property type="match status" value="2"/>
</dbReference>
<keyword evidence="2" id="KW-0547">Nucleotide-binding</keyword>
<proteinExistence type="predicted"/>
<dbReference type="Pfam" id="PF13607">
    <property type="entry name" value="Succ_CoA_lig"/>
    <property type="match status" value="1"/>
</dbReference>
<dbReference type="InterPro" id="IPR051538">
    <property type="entry name" value="Acyl-CoA_Synth/Transferase"/>
</dbReference>
<keyword evidence="3" id="KW-0067">ATP-binding</keyword>
<evidence type="ECO:0000259" key="4">
    <source>
        <dbReference type="Pfam" id="PF13607"/>
    </source>
</evidence>
<dbReference type="Gene3D" id="3.40.50.261">
    <property type="entry name" value="Succinyl-CoA synthetase domains"/>
    <property type="match status" value="2"/>
</dbReference>
<evidence type="ECO:0000256" key="2">
    <source>
        <dbReference type="ARBA" id="ARBA00022741"/>
    </source>
</evidence>
<dbReference type="GO" id="GO:0016874">
    <property type="term" value="F:ligase activity"/>
    <property type="evidence" value="ECO:0007669"/>
    <property type="project" value="UniProtKB-KW"/>
</dbReference>
<sequence length="344" mass="38143">MGIYNPKSRLAFTHRLPLETGPVAFISQSGGLASRHSHVGIVNGYSFSKVVSLGNQIDIDIVDLLNYFRTDPDTKVISMYVENLKRDGNEFVKLLKQTTKEKPVIIWKGGKLKAGHGAVLSHTGGLAGNIKLWKAMANQTGAILVNNFKELTEMIQTCLLFKIPQNLGVAILTGGGGPAVELTDECEAFGLEIPKISKKAQKMINEFVPEVNSNLSNPLEFGANGSHENMIKTMKILDSESHISTIMITNNPEWYTSKKLNIDDVVKNFVSTIAPDSNKNLVSIYTSSRAWKETIDVINEFYTKTRENGIIVYKSAEAAAKCIYRLWNYGKYLKNHGFDNPLDL</sequence>
<evidence type="ECO:0000313" key="5">
    <source>
        <dbReference type="EMBL" id="KKN73025.1"/>
    </source>
</evidence>
<dbReference type="InterPro" id="IPR016102">
    <property type="entry name" value="Succinyl-CoA_synth-like"/>
</dbReference>
<organism evidence="5">
    <name type="scientific">marine sediment metagenome</name>
    <dbReference type="NCBI Taxonomy" id="412755"/>
    <lineage>
        <taxon>unclassified sequences</taxon>
        <taxon>metagenomes</taxon>
        <taxon>ecological metagenomes</taxon>
    </lineage>
</organism>
<gene>
    <name evidence="5" type="ORF">LCGC14_0404600</name>
</gene>
<name>A0A0F9SVP7_9ZZZZ</name>
<accession>A0A0F9SVP7</accession>
<comment type="caution">
    <text evidence="5">The sequence shown here is derived from an EMBL/GenBank/DDBJ whole genome shotgun (WGS) entry which is preliminary data.</text>
</comment>
<evidence type="ECO:0000256" key="1">
    <source>
        <dbReference type="ARBA" id="ARBA00022598"/>
    </source>
</evidence>
<dbReference type="InterPro" id="IPR032875">
    <property type="entry name" value="Succ_CoA_lig_flav_dom"/>
</dbReference>
<reference evidence="5" key="1">
    <citation type="journal article" date="2015" name="Nature">
        <title>Complex archaea that bridge the gap between prokaryotes and eukaryotes.</title>
        <authorList>
            <person name="Spang A."/>
            <person name="Saw J.H."/>
            <person name="Jorgensen S.L."/>
            <person name="Zaremba-Niedzwiedzka K."/>
            <person name="Martijn J."/>
            <person name="Lind A.E."/>
            <person name="van Eijk R."/>
            <person name="Schleper C."/>
            <person name="Guy L."/>
            <person name="Ettema T.J."/>
        </authorList>
    </citation>
    <scope>NUCLEOTIDE SEQUENCE</scope>
</reference>
<feature type="domain" description="Succinyl-CoA synthetase-like flavodoxin" evidence="4">
    <location>
        <begin position="21"/>
        <end position="157"/>
    </location>
</feature>
<dbReference type="EMBL" id="LAZR01000351">
    <property type="protein sequence ID" value="KKN73025.1"/>
    <property type="molecule type" value="Genomic_DNA"/>
</dbReference>
<keyword evidence="1" id="KW-0436">Ligase</keyword>